<proteinExistence type="predicted"/>
<dbReference type="InterPro" id="IPR038344">
    <property type="entry name" value="EF-G_N_sf"/>
</dbReference>
<dbReference type="CDD" id="cd16342">
    <property type="entry name" value="FusC_FusB"/>
    <property type="match status" value="1"/>
</dbReference>
<dbReference type="Pfam" id="PF07299">
    <property type="entry name" value="EF-G-binding_N"/>
    <property type="match status" value="1"/>
</dbReference>
<reference evidence="2 3" key="1">
    <citation type="submission" date="2020-08" db="EMBL/GenBank/DDBJ databases">
        <title>A Genomic Blueprint of the Chicken Gut Microbiome.</title>
        <authorList>
            <person name="Gilroy R."/>
            <person name="Ravi A."/>
            <person name="Getino M."/>
            <person name="Pursley I."/>
            <person name="Horton D.L."/>
            <person name="Alikhan N.-F."/>
            <person name="Baker D."/>
            <person name="Gharbi K."/>
            <person name="Hall N."/>
            <person name="Watson M."/>
            <person name="Adriaenssens E.M."/>
            <person name="Foster-Nyarko E."/>
            <person name="Jarju S."/>
            <person name="Secka A."/>
            <person name="Antonio M."/>
            <person name="Oren A."/>
            <person name="Chaudhuri R."/>
            <person name="La Ragione R.M."/>
            <person name="Hildebrand F."/>
            <person name="Pallen M.J."/>
        </authorList>
    </citation>
    <scope>NUCLEOTIDE SEQUENCE [LARGE SCALE GENOMIC DNA]</scope>
    <source>
        <strain evidence="2 3">Sa2BUA9</strain>
    </source>
</reference>
<dbReference type="Proteomes" id="UP000640786">
    <property type="component" value="Unassembled WGS sequence"/>
</dbReference>
<evidence type="ECO:0000259" key="1">
    <source>
        <dbReference type="Pfam" id="PF07299"/>
    </source>
</evidence>
<dbReference type="Gene3D" id="1.20.1280.250">
    <property type="match status" value="1"/>
</dbReference>
<name>A0ABR8RE49_9BACI</name>
<sequence length="211" mass="24048">MEQFIQPIQYNILKEQAKKLVNGLGVTKDKAVIKALKELVQEKNSEAFTDLNKEQKLLIDKILDLENKEQLEAFLKELRTLVIPFPEVSEHTIKKFFPKDKKLKAPKQSVEERIGSVYFCITDNGTNRKYIIYEKDGQLHGRRGTYGNQVKKGICAICNHLEDVTMFMVSSKKGNEGTFTKQGNTICVDSIRCNENITDASKLTEFLSGLK</sequence>
<organism evidence="2 3">
    <name type="scientific">Psychrobacillus faecigallinarum</name>
    <dbReference type="NCBI Taxonomy" id="2762235"/>
    <lineage>
        <taxon>Bacteria</taxon>
        <taxon>Bacillati</taxon>
        <taxon>Bacillota</taxon>
        <taxon>Bacilli</taxon>
        <taxon>Bacillales</taxon>
        <taxon>Bacillaceae</taxon>
        <taxon>Psychrobacillus</taxon>
    </lineage>
</organism>
<dbReference type="InterPro" id="IPR010841">
    <property type="entry name" value="EF-G-binding_N"/>
</dbReference>
<dbReference type="EMBL" id="JACSQO010000012">
    <property type="protein sequence ID" value="MBD7946004.1"/>
    <property type="molecule type" value="Genomic_DNA"/>
</dbReference>
<accession>A0ABR8RE49</accession>
<protein>
    <submittedName>
        <fullName evidence="2">FusB/FusC family EF-G-binding protein</fullName>
    </submittedName>
</protein>
<evidence type="ECO:0000313" key="3">
    <source>
        <dbReference type="Proteomes" id="UP000640786"/>
    </source>
</evidence>
<evidence type="ECO:0000313" key="2">
    <source>
        <dbReference type="EMBL" id="MBD7946004.1"/>
    </source>
</evidence>
<gene>
    <name evidence="2" type="ORF">H9650_18020</name>
</gene>
<feature type="domain" description="Elongation factor G-binding protein N-terminal" evidence="1">
    <location>
        <begin position="4"/>
        <end position="86"/>
    </location>
</feature>
<keyword evidence="3" id="KW-1185">Reference proteome</keyword>
<dbReference type="RefSeq" id="WP_144540755.1">
    <property type="nucleotide sequence ID" value="NZ_JACSQO010000012.1"/>
</dbReference>
<comment type="caution">
    <text evidence="2">The sequence shown here is derived from an EMBL/GenBank/DDBJ whole genome shotgun (WGS) entry which is preliminary data.</text>
</comment>